<evidence type="ECO:0000313" key="1">
    <source>
        <dbReference type="EMBL" id="KON98148.1"/>
    </source>
</evidence>
<dbReference type="OrthoDB" id="9806350at2"/>
<dbReference type="SUPFAM" id="SSF55298">
    <property type="entry name" value="YjgF-like"/>
    <property type="match status" value="1"/>
</dbReference>
<dbReference type="Proteomes" id="UP000037269">
    <property type="component" value="Unassembled WGS sequence"/>
</dbReference>
<dbReference type="Gene3D" id="3.30.1330.40">
    <property type="entry name" value="RutC-like"/>
    <property type="match status" value="1"/>
</dbReference>
<evidence type="ECO:0000313" key="2">
    <source>
        <dbReference type="EMBL" id="SDI06084.1"/>
    </source>
</evidence>
<evidence type="ECO:0000313" key="3">
    <source>
        <dbReference type="Proteomes" id="UP000037269"/>
    </source>
</evidence>
<name>A0A0D1XY90_ANEMI</name>
<gene>
    <name evidence="1" type="ORF">AF333_24620</name>
    <name evidence="2" type="ORF">SAMN04487909_101400</name>
</gene>
<dbReference type="GeneID" id="42308308"/>
<sequence>MRIEKRLALYGIELTDCPDITKSYITSTADKYHVYVSGIQVHCPSNLFYEGHIIGKQLSSKWLEACARRSLVNQLSMLKRIVEDLDIIDHIIKIVYYINCIGTKEDWSQVTKETTDIMREVFGEAGDCEICTIAPVPLPPGQPVQIDLLVSLPSSPLSDSLRVCEGVKSSGSF</sequence>
<protein>
    <recommendedName>
        <fullName evidence="5">Enamine deaminase RidA, house cleaning of reactive enamine intermediates, YjgF/YER057c/UK114 family</fullName>
    </recommendedName>
</protein>
<dbReference type="InterPro" id="IPR035959">
    <property type="entry name" value="RutC-like_sf"/>
</dbReference>
<accession>A0A0D1XY90</accession>
<dbReference type="STRING" id="47500.AF333_24620"/>
<proteinExistence type="predicted"/>
<dbReference type="AlphaFoldDB" id="A0A0D1XY90"/>
<organism evidence="1 3">
    <name type="scientific">Aneurinibacillus migulanus</name>
    <name type="common">Bacillus migulanus</name>
    <dbReference type="NCBI Taxonomy" id="47500"/>
    <lineage>
        <taxon>Bacteria</taxon>
        <taxon>Bacillati</taxon>
        <taxon>Bacillota</taxon>
        <taxon>Bacilli</taxon>
        <taxon>Bacillales</taxon>
        <taxon>Paenibacillaceae</taxon>
        <taxon>Aneurinibacillus group</taxon>
        <taxon>Aneurinibacillus</taxon>
    </lineage>
</organism>
<dbReference type="Proteomes" id="UP000182836">
    <property type="component" value="Unassembled WGS sequence"/>
</dbReference>
<dbReference type="PANTHER" id="PTHR43760:SF1">
    <property type="entry name" value="ENDORIBONUCLEASE L-PSP_CHORISMATE MUTASE-LIKE DOMAIN-CONTAINING PROTEIN"/>
    <property type="match status" value="1"/>
</dbReference>
<dbReference type="RefSeq" id="WP_043068076.1">
    <property type="nucleotide sequence ID" value="NZ_BJOA01000004.1"/>
</dbReference>
<dbReference type="EMBL" id="FNED01000001">
    <property type="protein sequence ID" value="SDI06084.1"/>
    <property type="molecule type" value="Genomic_DNA"/>
</dbReference>
<dbReference type="PATRIC" id="fig|47500.8.peg.3486"/>
<reference evidence="1 3" key="1">
    <citation type="submission" date="2015-07" db="EMBL/GenBank/DDBJ databases">
        <title>Fjat-14205 dsm 2895.</title>
        <authorList>
            <person name="Liu B."/>
            <person name="Wang J."/>
            <person name="Zhu Y."/>
            <person name="Liu G."/>
            <person name="Chen Q."/>
            <person name="Chen Z."/>
            <person name="Lan J."/>
            <person name="Che J."/>
            <person name="Ge C."/>
            <person name="Shi H."/>
            <person name="Pan Z."/>
            <person name="Liu X."/>
        </authorList>
    </citation>
    <scope>NUCLEOTIDE SEQUENCE [LARGE SCALE GENOMIC DNA]</scope>
    <source>
        <strain evidence="1 3">DSM 2895</strain>
    </source>
</reference>
<evidence type="ECO:0000313" key="4">
    <source>
        <dbReference type="Proteomes" id="UP000182836"/>
    </source>
</evidence>
<dbReference type="InterPro" id="IPR013813">
    <property type="entry name" value="Endoribo_LPSP/chorism_mut-like"/>
</dbReference>
<dbReference type="PANTHER" id="PTHR43760">
    <property type="entry name" value="ENDORIBONUCLEASE-RELATED"/>
    <property type="match status" value="1"/>
</dbReference>
<evidence type="ECO:0008006" key="5">
    <source>
        <dbReference type="Google" id="ProtNLM"/>
    </source>
</evidence>
<keyword evidence="3" id="KW-1185">Reference proteome</keyword>
<dbReference type="EMBL" id="LGUG01000004">
    <property type="protein sequence ID" value="KON98148.1"/>
    <property type="molecule type" value="Genomic_DNA"/>
</dbReference>
<reference evidence="2 4" key="2">
    <citation type="submission" date="2016-10" db="EMBL/GenBank/DDBJ databases">
        <authorList>
            <person name="de Groot N.N."/>
        </authorList>
    </citation>
    <scope>NUCLEOTIDE SEQUENCE [LARGE SCALE GENOMIC DNA]</scope>
    <source>
        <strain evidence="2 4">DSM 2895</strain>
    </source>
</reference>